<accession>A0A369V6W3</accession>
<protein>
    <recommendedName>
        <fullName evidence="1">D-inositol 3-phosphate glycosyltransferase</fullName>
    </recommendedName>
</protein>
<keyword evidence="2" id="KW-0328">Glycosyltransferase</keyword>
<dbReference type="PANTHER" id="PTHR12526">
    <property type="entry name" value="GLYCOSYLTRANSFERASE"/>
    <property type="match status" value="1"/>
</dbReference>
<feature type="region of interest" description="Disordered" evidence="4">
    <location>
        <begin position="136"/>
        <end position="165"/>
    </location>
</feature>
<sequence length="434" mass="45362">MRIALVSAHASPLAVSGGDAGGLNVYVARLAEQLAARGHDVTVHTRRDDPGLPDRVVLPGGVVVEHVPAGPPETLPADTLAAHTAAFGAHLARAWARARPDVVHAHFWLSGLAAQTGVRPHGTPLVQTFHTLAADPRRRADGEYTEDTEDTADPGRPERAAAERRLGRTCGRALATATDEADALVTLGVPARRVSVVPCGVDAEHFHPAADTGRTPERRQRHRLLACGPPAPGAGYDLAVRALAEVPDAELLVAGGPPAGVVPDDPEAERLTALARRAGVADRIRLLGAVAPDDMPALLRSADLVLCTALHEPFGFAPLEAMACAVPVLATDAGAHRDCVADGTTGRLVAPGDPGALADAVRALLAEERLRRQYGRNGRERVLRHHTWARVADAVERVYRLALPEPSPAAGPPASGDRPGRLEHVGAAGRDGPV</sequence>
<evidence type="ECO:0000256" key="2">
    <source>
        <dbReference type="ARBA" id="ARBA00022676"/>
    </source>
</evidence>
<dbReference type="AlphaFoldDB" id="A0A369V6W3"/>
<dbReference type="InterPro" id="IPR001296">
    <property type="entry name" value="Glyco_trans_1"/>
</dbReference>
<dbReference type="OrthoDB" id="9810929at2"/>
<gene>
    <name evidence="7" type="ORF">DVZ84_18465</name>
</gene>
<evidence type="ECO:0000259" key="5">
    <source>
        <dbReference type="Pfam" id="PF00534"/>
    </source>
</evidence>
<evidence type="ECO:0000256" key="3">
    <source>
        <dbReference type="ARBA" id="ARBA00022679"/>
    </source>
</evidence>
<feature type="domain" description="Glycosyltransferase subfamily 4-like N-terminal" evidence="6">
    <location>
        <begin position="21"/>
        <end position="204"/>
    </location>
</feature>
<proteinExistence type="predicted"/>
<dbReference type="Pfam" id="PF13439">
    <property type="entry name" value="Glyco_transf_4"/>
    <property type="match status" value="1"/>
</dbReference>
<dbReference type="GO" id="GO:0016757">
    <property type="term" value="F:glycosyltransferase activity"/>
    <property type="evidence" value="ECO:0007669"/>
    <property type="project" value="UniProtKB-KW"/>
</dbReference>
<keyword evidence="3 7" id="KW-0808">Transferase</keyword>
<evidence type="ECO:0000313" key="7">
    <source>
        <dbReference type="EMBL" id="RDD87610.1"/>
    </source>
</evidence>
<dbReference type="Gene3D" id="3.40.50.2000">
    <property type="entry name" value="Glycogen Phosphorylase B"/>
    <property type="match status" value="2"/>
</dbReference>
<feature type="compositionally biased region" description="Acidic residues" evidence="4">
    <location>
        <begin position="143"/>
        <end position="152"/>
    </location>
</feature>
<evidence type="ECO:0000256" key="1">
    <source>
        <dbReference type="ARBA" id="ARBA00021292"/>
    </source>
</evidence>
<dbReference type="InterPro" id="IPR028098">
    <property type="entry name" value="Glyco_trans_4-like_N"/>
</dbReference>
<dbReference type="SUPFAM" id="SSF53756">
    <property type="entry name" value="UDP-Glycosyltransferase/glycogen phosphorylase"/>
    <property type="match status" value="1"/>
</dbReference>
<organism evidence="7 8">
    <name type="scientific">Streptomyces parvulus</name>
    <dbReference type="NCBI Taxonomy" id="146923"/>
    <lineage>
        <taxon>Bacteria</taxon>
        <taxon>Bacillati</taxon>
        <taxon>Actinomycetota</taxon>
        <taxon>Actinomycetes</taxon>
        <taxon>Kitasatosporales</taxon>
        <taxon>Streptomycetaceae</taxon>
        <taxon>Streptomyces</taxon>
    </lineage>
</organism>
<evidence type="ECO:0000313" key="8">
    <source>
        <dbReference type="Proteomes" id="UP000253742"/>
    </source>
</evidence>
<dbReference type="Pfam" id="PF00534">
    <property type="entry name" value="Glycos_transf_1"/>
    <property type="match status" value="1"/>
</dbReference>
<feature type="compositionally biased region" description="Basic and acidic residues" evidence="4">
    <location>
        <begin position="153"/>
        <end position="165"/>
    </location>
</feature>
<reference evidence="7 8" key="1">
    <citation type="submission" date="2018-07" db="EMBL/GenBank/DDBJ databases">
        <title>Genome guided investigation of antibiotics producing actinomycetales strain isolated from a Macau mangrove ecosystem.</title>
        <authorList>
            <person name="Hu D."/>
        </authorList>
    </citation>
    <scope>NUCLEOTIDE SEQUENCE [LARGE SCALE GENOMIC DNA]</scope>
    <source>
        <strain evidence="7 8">2297</strain>
    </source>
</reference>
<feature type="domain" description="Glycosyl transferase family 1" evidence="5">
    <location>
        <begin position="234"/>
        <end position="381"/>
    </location>
</feature>
<dbReference type="EMBL" id="QQBH01000011">
    <property type="protein sequence ID" value="RDD87610.1"/>
    <property type="molecule type" value="Genomic_DNA"/>
</dbReference>
<feature type="region of interest" description="Disordered" evidence="4">
    <location>
        <begin position="404"/>
        <end position="434"/>
    </location>
</feature>
<comment type="caution">
    <text evidence="7">The sequence shown here is derived from an EMBL/GenBank/DDBJ whole genome shotgun (WGS) entry which is preliminary data.</text>
</comment>
<name>A0A369V6W3_9ACTN</name>
<evidence type="ECO:0000259" key="6">
    <source>
        <dbReference type="Pfam" id="PF13439"/>
    </source>
</evidence>
<evidence type="ECO:0000256" key="4">
    <source>
        <dbReference type="SAM" id="MobiDB-lite"/>
    </source>
</evidence>
<dbReference type="Proteomes" id="UP000253742">
    <property type="component" value="Unassembled WGS sequence"/>
</dbReference>
<dbReference type="RefSeq" id="WP_114529899.1">
    <property type="nucleotide sequence ID" value="NZ_QQBH01000011.1"/>
</dbReference>
<dbReference type="PANTHER" id="PTHR12526:SF635">
    <property type="entry name" value="GLYCOSYL TRANSFERASE GROUP 1"/>
    <property type="match status" value="1"/>
</dbReference>